<dbReference type="PROSITE" id="PS51257">
    <property type="entry name" value="PROKAR_LIPOPROTEIN"/>
    <property type="match status" value="1"/>
</dbReference>
<keyword evidence="4 9" id="KW-0378">Hydrolase</keyword>
<keyword evidence="10" id="KW-0732">Signal</keyword>
<feature type="chain" id="PRO_5028229950" description="D-alanyl-D-alanine dipeptidase" evidence="10">
    <location>
        <begin position="20"/>
        <end position="257"/>
    </location>
</feature>
<keyword evidence="5 9" id="KW-0862">Zinc</keyword>
<evidence type="ECO:0000256" key="4">
    <source>
        <dbReference type="ARBA" id="ARBA00022801"/>
    </source>
</evidence>
<name>A0A7D6ZVG7_9CLOT</name>
<dbReference type="GO" id="GO:0008270">
    <property type="term" value="F:zinc ion binding"/>
    <property type="evidence" value="ECO:0007669"/>
    <property type="project" value="UniProtKB-UniRule"/>
</dbReference>
<evidence type="ECO:0000256" key="5">
    <source>
        <dbReference type="ARBA" id="ARBA00022833"/>
    </source>
</evidence>
<accession>A0A7D6ZVG7</accession>
<dbReference type="GO" id="GO:0006508">
    <property type="term" value="P:proteolysis"/>
    <property type="evidence" value="ECO:0007669"/>
    <property type="project" value="UniProtKB-KW"/>
</dbReference>
<comment type="similarity">
    <text evidence="9">Belongs to the peptidase M15D family.</text>
</comment>
<dbReference type="KEGG" id="cint:HZF06_04170"/>
<dbReference type="Gene3D" id="3.30.1380.10">
    <property type="match status" value="1"/>
</dbReference>
<evidence type="ECO:0000256" key="6">
    <source>
        <dbReference type="ARBA" id="ARBA00022997"/>
    </source>
</evidence>
<evidence type="ECO:0000313" key="12">
    <source>
        <dbReference type="Proteomes" id="UP000512286"/>
    </source>
</evidence>
<evidence type="ECO:0000256" key="8">
    <source>
        <dbReference type="ARBA" id="ARBA00023316"/>
    </source>
</evidence>
<dbReference type="InterPro" id="IPR009045">
    <property type="entry name" value="Zn_M74/Hedgehog-like"/>
</dbReference>
<dbReference type="GO" id="GO:0071555">
    <property type="term" value="P:cell wall organization"/>
    <property type="evidence" value="ECO:0007669"/>
    <property type="project" value="UniProtKB-KW"/>
</dbReference>
<feature type="site" description="Transition state stabilizer" evidence="9">
    <location>
        <position position="141"/>
    </location>
</feature>
<dbReference type="PANTHER" id="PTHR43126">
    <property type="entry name" value="D-ALANYL-D-ALANINE DIPEPTIDASE"/>
    <property type="match status" value="1"/>
</dbReference>
<dbReference type="Proteomes" id="UP000512286">
    <property type="component" value="Chromosome"/>
</dbReference>
<organism evidence="11 12">
    <name type="scientific">Clostridium intestinale</name>
    <dbReference type="NCBI Taxonomy" id="36845"/>
    <lineage>
        <taxon>Bacteria</taxon>
        <taxon>Bacillati</taxon>
        <taxon>Bacillota</taxon>
        <taxon>Clostridia</taxon>
        <taxon>Eubacteriales</taxon>
        <taxon>Clostridiaceae</taxon>
        <taxon>Clostridium</taxon>
    </lineage>
</organism>
<dbReference type="Pfam" id="PF01427">
    <property type="entry name" value="Peptidase_M15"/>
    <property type="match status" value="1"/>
</dbReference>
<proteinExistence type="inferred from homology"/>
<comment type="function">
    <text evidence="9">Catalyzes hydrolysis of the D-alanyl-D-alanine dipeptide.</text>
</comment>
<protein>
    <recommendedName>
        <fullName evidence="9">D-alanyl-D-alanine dipeptidase</fullName>
        <shortName evidence="9">D-Ala-D-Ala dipeptidase</shortName>
        <ecNumber evidence="9">3.4.13.22</ecNumber>
    </recommendedName>
</protein>
<dbReference type="AlphaFoldDB" id="A0A7D6ZVG7"/>
<gene>
    <name evidence="11" type="ORF">HZF06_04170</name>
</gene>
<dbReference type="GO" id="GO:0008237">
    <property type="term" value="F:metallopeptidase activity"/>
    <property type="evidence" value="ECO:0007669"/>
    <property type="project" value="UniProtKB-KW"/>
</dbReference>
<evidence type="ECO:0000313" key="11">
    <source>
        <dbReference type="EMBL" id="QLY80793.1"/>
    </source>
</evidence>
<evidence type="ECO:0000256" key="1">
    <source>
        <dbReference type="ARBA" id="ARBA00001362"/>
    </source>
</evidence>
<evidence type="ECO:0000256" key="3">
    <source>
        <dbReference type="ARBA" id="ARBA00022723"/>
    </source>
</evidence>
<keyword evidence="7 9" id="KW-0482">Metalloprotease</keyword>
<reference evidence="11 12" key="1">
    <citation type="submission" date="2020-07" db="EMBL/GenBank/DDBJ databases">
        <title>Electron transfer.</title>
        <authorList>
            <person name="Huang L."/>
            <person name="Liu X."/>
            <person name="Zhou S."/>
        </authorList>
    </citation>
    <scope>NUCLEOTIDE SEQUENCE [LARGE SCALE GENOMIC DNA]</scope>
    <source>
        <strain evidence="11 12">Lx1</strain>
    </source>
</reference>
<dbReference type="GO" id="GO:0160237">
    <property type="term" value="F:D-Ala-D-Ala dipeptidase activity"/>
    <property type="evidence" value="ECO:0007669"/>
    <property type="project" value="UniProtKB-EC"/>
</dbReference>
<feature type="binding site" evidence="9">
    <location>
        <position position="176"/>
    </location>
    <ligand>
        <name>Zn(2+)</name>
        <dbReference type="ChEBI" id="CHEBI:29105"/>
        <note>catalytic</note>
    </ligand>
</feature>
<dbReference type="RefSeq" id="WP_181602559.1">
    <property type="nucleotide sequence ID" value="NZ_CP059378.1"/>
</dbReference>
<evidence type="ECO:0000256" key="7">
    <source>
        <dbReference type="ARBA" id="ARBA00023049"/>
    </source>
</evidence>
<feature type="binding site" evidence="9">
    <location>
        <position position="236"/>
    </location>
    <ligand>
        <name>Zn(2+)</name>
        <dbReference type="ChEBI" id="CHEBI:29105"/>
        <note>catalytic</note>
    </ligand>
</feature>
<feature type="binding site" evidence="9">
    <location>
        <position position="169"/>
    </location>
    <ligand>
        <name>Zn(2+)</name>
        <dbReference type="ChEBI" id="CHEBI:29105"/>
        <note>catalytic</note>
    </ligand>
</feature>
<comment type="cofactor">
    <cofactor evidence="9">
        <name>Zn(2+)</name>
        <dbReference type="ChEBI" id="CHEBI:29105"/>
    </cofactor>
    <text evidence="9">Binds 1 zinc ion per subunit.</text>
</comment>
<evidence type="ECO:0000256" key="10">
    <source>
        <dbReference type="SAM" id="SignalP"/>
    </source>
</evidence>
<sequence>MRKIWSLILILSVTVNFFAVSCSKNINNDKSAKVVEEINVNEDPAVIKEDENKKDVDILNEIKNEEQIKEPKEINGFVLLKEMDKDFVIDLRYATENNFTNQKIYPNDICVLRKDTAIKLVKANEEFKKLGYRIKIWDAYRPVYVQRIFWNIVKDSRFVANPDNGGSIHNKGCAVDITLVDKEGKELVMPSSFDDFSEKAYRSNSNMNEEAKNNMQILTGIMLKSGFKVIDTEWWHFDDTDSGKYNIEDVDLNLFLN</sequence>
<evidence type="ECO:0000256" key="2">
    <source>
        <dbReference type="ARBA" id="ARBA00022670"/>
    </source>
</evidence>
<feature type="signal peptide" evidence="10">
    <location>
        <begin position="1"/>
        <end position="19"/>
    </location>
</feature>
<dbReference type="EC" id="3.4.13.22" evidence="9"/>
<dbReference type="HAMAP" id="MF_01924">
    <property type="entry name" value="A_A_dipeptidase"/>
    <property type="match status" value="1"/>
</dbReference>
<keyword evidence="2 9" id="KW-0645">Protease</keyword>
<dbReference type="PANTHER" id="PTHR43126:SF1">
    <property type="entry name" value="D-ALANYL-D-ALANINE DIPEPTIDASE"/>
    <property type="match status" value="1"/>
</dbReference>
<dbReference type="CDD" id="cd14840">
    <property type="entry name" value="D-Ala-D-Ala_dipeptidase_Aad"/>
    <property type="match status" value="1"/>
</dbReference>
<dbReference type="EMBL" id="CP059378">
    <property type="protein sequence ID" value="QLY80793.1"/>
    <property type="molecule type" value="Genomic_DNA"/>
</dbReference>
<keyword evidence="3 9" id="KW-0479">Metal-binding</keyword>
<evidence type="ECO:0000256" key="9">
    <source>
        <dbReference type="HAMAP-Rule" id="MF_01924"/>
    </source>
</evidence>
<keyword evidence="8" id="KW-0961">Cell wall biogenesis/degradation</keyword>
<comment type="catalytic activity">
    <reaction evidence="1 9">
        <text>D-alanyl-D-alanine + H2O = 2 D-alanine</text>
        <dbReference type="Rhea" id="RHEA:20661"/>
        <dbReference type="ChEBI" id="CHEBI:15377"/>
        <dbReference type="ChEBI" id="CHEBI:57416"/>
        <dbReference type="ChEBI" id="CHEBI:57822"/>
        <dbReference type="EC" id="3.4.13.22"/>
    </reaction>
</comment>
<dbReference type="InterPro" id="IPR000755">
    <property type="entry name" value="A_A_dipeptidase"/>
</dbReference>
<dbReference type="SUPFAM" id="SSF55166">
    <property type="entry name" value="Hedgehog/DD-peptidase"/>
    <property type="match status" value="1"/>
</dbReference>
<feature type="active site" description="Proton donor/acceptor" evidence="9">
    <location>
        <position position="233"/>
    </location>
</feature>
<keyword evidence="6 9" id="KW-0224">Dipeptidase</keyword>